<sequence length="117" mass="13622">MCEAYASQVILQSNPTKAMSYLFCIHKIYENVFQNVRSFKYYLAKSKLDSDDTTIKTILRNWANYKFEKDNFEAATNCYVIQIYYLMIHEAYSEAFSLIARGKDIESLTIAAKLTLL</sequence>
<accession>A0ABD2B9I0</accession>
<gene>
    <name evidence="2" type="ORF">V1478_005671</name>
</gene>
<dbReference type="PANTHER" id="PTHR46362:SF1">
    <property type="entry name" value="GEM-ASSOCIATED PROTEIN 5"/>
    <property type="match status" value="1"/>
</dbReference>
<dbReference type="InterPro" id="IPR052640">
    <property type="entry name" value="Gemin-5"/>
</dbReference>
<comment type="caution">
    <text evidence="2">The sequence shown here is derived from an EMBL/GenBank/DDBJ whole genome shotgun (WGS) entry which is preliminary data.</text>
</comment>
<keyword evidence="3" id="KW-1185">Reference proteome</keyword>
<dbReference type="AlphaFoldDB" id="A0ABD2B9I0"/>
<feature type="domain" description="Gem-associated protein 5 TPR" evidence="1">
    <location>
        <begin position="1"/>
        <end position="115"/>
    </location>
</feature>
<evidence type="ECO:0000259" key="1">
    <source>
        <dbReference type="Pfam" id="PF23774"/>
    </source>
</evidence>
<evidence type="ECO:0000313" key="2">
    <source>
        <dbReference type="EMBL" id="KAL2729381.1"/>
    </source>
</evidence>
<evidence type="ECO:0000313" key="3">
    <source>
        <dbReference type="Proteomes" id="UP001607302"/>
    </source>
</evidence>
<dbReference type="Pfam" id="PF23774">
    <property type="entry name" value="TPR_GEMI5"/>
    <property type="match status" value="1"/>
</dbReference>
<dbReference type="EMBL" id="JAUDFV010000130">
    <property type="protein sequence ID" value="KAL2729381.1"/>
    <property type="molecule type" value="Genomic_DNA"/>
</dbReference>
<dbReference type="PANTHER" id="PTHR46362">
    <property type="entry name" value="GEM-ASSOCIATED PROTEIN 5"/>
    <property type="match status" value="1"/>
</dbReference>
<organism evidence="2 3">
    <name type="scientific">Vespula squamosa</name>
    <name type="common">Southern yellow jacket</name>
    <name type="synonym">Wasp</name>
    <dbReference type="NCBI Taxonomy" id="30214"/>
    <lineage>
        <taxon>Eukaryota</taxon>
        <taxon>Metazoa</taxon>
        <taxon>Ecdysozoa</taxon>
        <taxon>Arthropoda</taxon>
        <taxon>Hexapoda</taxon>
        <taxon>Insecta</taxon>
        <taxon>Pterygota</taxon>
        <taxon>Neoptera</taxon>
        <taxon>Endopterygota</taxon>
        <taxon>Hymenoptera</taxon>
        <taxon>Apocrita</taxon>
        <taxon>Aculeata</taxon>
        <taxon>Vespoidea</taxon>
        <taxon>Vespidae</taxon>
        <taxon>Vespinae</taxon>
        <taxon>Vespula</taxon>
    </lineage>
</organism>
<protein>
    <submittedName>
        <fullName evidence="2">Gem-associated protein 5</fullName>
    </submittedName>
</protein>
<dbReference type="Proteomes" id="UP001607302">
    <property type="component" value="Unassembled WGS sequence"/>
</dbReference>
<name>A0ABD2B9I0_VESSQ</name>
<reference evidence="2 3" key="1">
    <citation type="journal article" date="2024" name="Ann. Entomol. Soc. Am.">
        <title>Genomic analyses of the southern and eastern yellowjacket wasps (Hymenoptera: Vespidae) reveal evolutionary signatures of social life.</title>
        <authorList>
            <person name="Catto M.A."/>
            <person name="Caine P.B."/>
            <person name="Orr S.E."/>
            <person name="Hunt B.G."/>
            <person name="Goodisman M.A.D."/>
        </authorList>
    </citation>
    <scope>NUCLEOTIDE SEQUENCE [LARGE SCALE GENOMIC DNA]</scope>
    <source>
        <strain evidence="2">233</strain>
        <tissue evidence="2">Head and thorax</tissue>
    </source>
</reference>
<proteinExistence type="predicted"/>
<dbReference type="InterPro" id="IPR056421">
    <property type="entry name" value="TPR_GEMI5"/>
</dbReference>